<evidence type="ECO:0000256" key="1">
    <source>
        <dbReference type="SAM" id="MobiDB-lite"/>
    </source>
</evidence>
<name>A0A120GQ34_9BACI</name>
<comment type="caution">
    <text evidence="2">The sequence shown here is derived from an EMBL/GenBank/DDBJ whole genome shotgun (WGS) entry which is preliminary data.</text>
</comment>
<dbReference type="Gene3D" id="3.90.1530.10">
    <property type="entry name" value="Conserved hypothetical protein from pyrococcus furiosus pfu- 392566-001, ParB domain"/>
    <property type="match status" value="1"/>
</dbReference>
<dbReference type="EMBL" id="LNNH01000013">
    <property type="protein sequence ID" value="KWW20730.1"/>
    <property type="molecule type" value="Genomic_DNA"/>
</dbReference>
<dbReference type="AlphaFoldDB" id="A0A120GQ34"/>
<accession>A0A120GQ34</accession>
<feature type="region of interest" description="Disordered" evidence="1">
    <location>
        <begin position="104"/>
        <end position="131"/>
    </location>
</feature>
<keyword evidence="3" id="KW-1185">Reference proteome</keyword>
<evidence type="ECO:0000313" key="2">
    <source>
        <dbReference type="EMBL" id="KWW20730.1"/>
    </source>
</evidence>
<reference evidence="2 3" key="1">
    <citation type="submission" date="2015-11" db="EMBL/GenBank/DDBJ databases">
        <title>Genome Sequence of Bacillus simplex strain VanAntwerpen2.</title>
        <authorList>
            <person name="Couger M.B."/>
        </authorList>
    </citation>
    <scope>NUCLEOTIDE SEQUENCE [LARGE SCALE GENOMIC DNA]</scope>
    <source>
        <strain evidence="2 3">VanAntwerpen02</strain>
    </source>
</reference>
<dbReference type="RefSeq" id="WP_061141864.1">
    <property type="nucleotide sequence ID" value="NZ_LNNH01000013.1"/>
</dbReference>
<feature type="compositionally biased region" description="Basic and acidic residues" evidence="1">
    <location>
        <begin position="115"/>
        <end position="124"/>
    </location>
</feature>
<evidence type="ECO:0000313" key="3">
    <source>
        <dbReference type="Proteomes" id="UP000064189"/>
    </source>
</evidence>
<sequence>MPHKMTVTGKPVSPLCQKGSFYTFDMEESGSPSSPKGLPGGSSITYTVFLNQKQLQKSGLTAKNINQQKIMVQGEPTLDVSVEDCPGEIGLICFQVSVLPEKPEKKATQPVKSQATEKPKEKPKAPTGTEDFMDMKAITVPEAFLNSHPNPEKTQQVVNFVKQNGHLDEPITINRKTNMLTDGYRRYIVAQQLELEFVPVTYEKETTPANI</sequence>
<protein>
    <submittedName>
        <fullName evidence="2">Plasmid stabilization protein</fullName>
    </submittedName>
</protein>
<dbReference type="InterPro" id="IPR036086">
    <property type="entry name" value="ParB/Sulfiredoxin_sf"/>
</dbReference>
<proteinExistence type="predicted"/>
<organism evidence="2 3">
    <name type="scientific">Peribacillus simplex</name>
    <dbReference type="NCBI Taxonomy" id="1478"/>
    <lineage>
        <taxon>Bacteria</taxon>
        <taxon>Bacillati</taxon>
        <taxon>Bacillota</taxon>
        <taxon>Bacilli</taxon>
        <taxon>Bacillales</taxon>
        <taxon>Bacillaceae</taxon>
        <taxon>Peribacillus</taxon>
    </lineage>
</organism>
<dbReference type="SUPFAM" id="SSF110849">
    <property type="entry name" value="ParB/Sulfiredoxin"/>
    <property type="match status" value="1"/>
</dbReference>
<gene>
    <name evidence="2" type="ORF">AS888_00100</name>
</gene>
<dbReference type="Proteomes" id="UP000064189">
    <property type="component" value="Unassembled WGS sequence"/>
</dbReference>